<comment type="caution">
    <text evidence="2">The sequence shown here is derived from an EMBL/GenBank/DDBJ whole genome shotgun (WGS) entry which is preliminary data.</text>
</comment>
<reference evidence="2" key="2">
    <citation type="submission" date="2020-09" db="EMBL/GenBank/DDBJ databases">
        <authorList>
            <person name="Sun Q."/>
            <person name="Zhou Y."/>
        </authorList>
    </citation>
    <scope>NUCLEOTIDE SEQUENCE</scope>
    <source>
        <strain evidence="2">CGMCC 1.15371</strain>
    </source>
</reference>
<evidence type="ECO:0000256" key="1">
    <source>
        <dbReference type="SAM" id="Phobius"/>
    </source>
</evidence>
<reference evidence="2" key="1">
    <citation type="journal article" date="2014" name="Int. J. Syst. Evol. Microbiol.">
        <title>Complete genome sequence of Corynebacterium casei LMG S-19264T (=DSM 44701T), isolated from a smear-ripened cheese.</title>
        <authorList>
            <consortium name="US DOE Joint Genome Institute (JGI-PGF)"/>
            <person name="Walter F."/>
            <person name="Albersmeier A."/>
            <person name="Kalinowski J."/>
            <person name="Ruckert C."/>
        </authorList>
    </citation>
    <scope>NUCLEOTIDE SEQUENCE</scope>
    <source>
        <strain evidence="2">CGMCC 1.15371</strain>
    </source>
</reference>
<organism evidence="2 3">
    <name type="scientific">Pullulanibacillus camelliae</name>
    <dbReference type="NCBI Taxonomy" id="1707096"/>
    <lineage>
        <taxon>Bacteria</taxon>
        <taxon>Bacillati</taxon>
        <taxon>Bacillota</taxon>
        <taxon>Bacilli</taxon>
        <taxon>Bacillales</taxon>
        <taxon>Sporolactobacillaceae</taxon>
        <taxon>Pullulanibacillus</taxon>
    </lineage>
</organism>
<gene>
    <name evidence="2" type="ORF">GCM10011391_35010</name>
</gene>
<name>A0A8J2YMG6_9BACL</name>
<proteinExistence type="predicted"/>
<keyword evidence="1" id="KW-0812">Transmembrane</keyword>
<accession>A0A8J2YMG6</accession>
<evidence type="ECO:0000313" key="2">
    <source>
        <dbReference type="EMBL" id="GGE53135.1"/>
    </source>
</evidence>
<feature type="transmembrane region" description="Helical" evidence="1">
    <location>
        <begin position="54"/>
        <end position="75"/>
    </location>
</feature>
<protein>
    <submittedName>
        <fullName evidence="2">Uncharacterized protein</fullName>
    </submittedName>
</protein>
<dbReference type="Proteomes" id="UP000628775">
    <property type="component" value="Unassembled WGS sequence"/>
</dbReference>
<sequence>MVVFLKALLTKNSFVFFVSLILLGIDSGLPGNISYFVGRANISLNTWLSPGDQFFNLFYFVFLITVFSVICLKLYDKKEFQR</sequence>
<dbReference type="AlphaFoldDB" id="A0A8J2YMG6"/>
<evidence type="ECO:0000313" key="3">
    <source>
        <dbReference type="Proteomes" id="UP000628775"/>
    </source>
</evidence>
<keyword evidence="3" id="KW-1185">Reference proteome</keyword>
<keyword evidence="1" id="KW-0472">Membrane</keyword>
<dbReference type="EMBL" id="BMIR01000023">
    <property type="protein sequence ID" value="GGE53135.1"/>
    <property type="molecule type" value="Genomic_DNA"/>
</dbReference>
<keyword evidence="1" id="KW-1133">Transmembrane helix</keyword>